<protein>
    <recommendedName>
        <fullName evidence="5">CGL160/ATPI domain-containing protein</fullName>
    </recommendedName>
</protein>
<keyword evidence="4" id="KW-0472">Membrane</keyword>
<organism evidence="6 7">
    <name type="scientific">Protea cynaroides</name>
    <dbReference type="NCBI Taxonomy" id="273540"/>
    <lineage>
        <taxon>Eukaryota</taxon>
        <taxon>Viridiplantae</taxon>
        <taxon>Streptophyta</taxon>
        <taxon>Embryophyta</taxon>
        <taxon>Tracheophyta</taxon>
        <taxon>Spermatophyta</taxon>
        <taxon>Magnoliopsida</taxon>
        <taxon>Proteales</taxon>
        <taxon>Proteaceae</taxon>
        <taxon>Protea</taxon>
    </lineage>
</organism>
<evidence type="ECO:0000256" key="1">
    <source>
        <dbReference type="ARBA" id="ARBA00004141"/>
    </source>
</evidence>
<gene>
    <name evidence="6" type="ORF">NE237_003772</name>
</gene>
<keyword evidence="3" id="KW-1133">Transmembrane helix</keyword>
<dbReference type="GO" id="GO:0016020">
    <property type="term" value="C:membrane"/>
    <property type="evidence" value="ECO:0007669"/>
    <property type="project" value="UniProtKB-SubCell"/>
</dbReference>
<dbReference type="PANTHER" id="PTHR34118">
    <property type="entry name" value="NF-KAPPA-B INHIBITOR-LIKE PROTEIN-RELATED"/>
    <property type="match status" value="1"/>
</dbReference>
<sequence length="288" mass="32337">METLLRAGLFNSLNLAELTCVAPLPIRASPFHRGYALSRRTPTVSTFRTALPGNELATEDALQMLLRERKLNGDFISKATDFLWMRGNLESVNSEVRIYGEIPRQLEEVIENENENDGGFLKLKKTQEWVLGNNVAPINKTAITKELQNNSEIRKRLNLLKYEALKRELMLLTTAIGAACSGYCLLAFSVQAAVSYASGVLFSSLYLQLLYRHADSLSKESVPQIFRLKKSKKIGIRSEDLKNLLERSIKGSTIGLSSPRLVIPAAIYGVWGLSQHFHNDFFDFQVVN</sequence>
<proteinExistence type="predicted"/>
<dbReference type="Pfam" id="PF24763">
    <property type="entry name" value="CGL160_C"/>
    <property type="match status" value="1"/>
</dbReference>
<dbReference type="OrthoDB" id="2019080at2759"/>
<comment type="caution">
    <text evidence="6">The sequence shown here is derived from an EMBL/GenBank/DDBJ whole genome shotgun (WGS) entry which is preliminary data.</text>
</comment>
<comment type="subcellular location">
    <subcellularLocation>
        <location evidence="1">Membrane</location>
        <topology evidence="1">Multi-pass membrane protein</topology>
    </subcellularLocation>
</comment>
<name>A0A9Q0KHF6_9MAGN</name>
<evidence type="ECO:0000259" key="5">
    <source>
        <dbReference type="Pfam" id="PF24763"/>
    </source>
</evidence>
<evidence type="ECO:0000256" key="3">
    <source>
        <dbReference type="ARBA" id="ARBA00022989"/>
    </source>
</evidence>
<keyword evidence="2" id="KW-0812">Transmembrane</keyword>
<dbReference type="AlphaFoldDB" id="A0A9Q0KHF6"/>
<evidence type="ECO:0000256" key="2">
    <source>
        <dbReference type="ARBA" id="ARBA00022692"/>
    </source>
</evidence>
<dbReference type="PANTHER" id="PTHR34118:SF1">
    <property type="entry name" value="NF-KAPPA-B INHIBITOR-LIKE PROTEIN"/>
    <property type="match status" value="1"/>
</dbReference>
<dbReference type="Proteomes" id="UP001141806">
    <property type="component" value="Unassembled WGS sequence"/>
</dbReference>
<reference evidence="6" key="1">
    <citation type="journal article" date="2023" name="Plant J.">
        <title>The genome of the king protea, Protea cynaroides.</title>
        <authorList>
            <person name="Chang J."/>
            <person name="Duong T.A."/>
            <person name="Schoeman C."/>
            <person name="Ma X."/>
            <person name="Roodt D."/>
            <person name="Barker N."/>
            <person name="Li Z."/>
            <person name="Van de Peer Y."/>
            <person name="Mizrachi E."/>
        </authorList>
    </citation>
    <scope>NUCLEOTIDE SEQUENCE</scope>
    <source>
        <tissue evidence="6">Young leaves</tissue>
    </source>
</reference>
<evidence type="ECO:0000313" key="7">
    <source>
        <dbReference type="Proteomes" id="UP001141806"/>
    </source>
</evidence>
<evidence type="ECO:0000256" key="4">
    <source>
        <dbReference type="ARBA" id="ARBA00023136"/>
    </source>
</evidence>
<accession>A0A9Q0KHF6</accession>
<keyword evidence="7" id="KW-1185">Reference proteome</keyword>
<feature type="domain" description="CGL160/ATPI" evidence="5">
    <location>
        <begin position="161"/>
        <end position="222"/>
    </location>
</feature>
<dbReference type="EMBL" id="JAMYWD010000005">
    <property type="protein sequence ID" value="KAJ4970673.1"/>
    <property type="molecule type" value="Genomic_DNA"/>
</dbReference>
<dbReference type="InterPro" id="IPR056309">
    <property type="entry name" value="CGL160/ATPI_dom"/>
</dbReference>
<evidence type="ECO:0000313" key="6">
    <source>
        <dbReference type="EMBL" id="KAJ4970673.1"/>
    </source>
</evidence>